<name>A0A1M4UEI1_9CLOT</name>
<dbReference type="EMBL" id="FQVI01000002">
    <property type="protein sequence ID" value="SHE55046.1"/>
    <property type="molecule type" value="Genomic_DNA"/>
</dbReference>
<dbReference type="PANTHER" id="PTHR30486">
    <property type="entry name" value="TWITCHING MOTILITY PROTEIN PILT"/>
    <property type="match status" value="1"/>
</dbReference>
<evidence type="ECO:0000313" key="3">
    <source>
        <dbReference type="EMBL" id="SHE55046.1"/>
    </source>
</evidence>
<dbReference type="NCBIfam" id="TIGR01420">
    <property type="entry name" value="pilT_fam"/>
    <property type="match status" value="1"/>
</dbReference>
<dbReference type="Gene3D" id="3.30.450.90">
    <property type="match status" value="1"/>
</dbReference>
<dbReference type="OrthoDB" id="9808272at2"/>
<feature type="domain" description="Bacterial type II secretion system protein E" evidence="2">
    <location>
        <begin position="195"/>
        <end position="209"/>
    </location>
</feature>
<accession>A0A1M4UEI1</accession>
<proteinExistence type="inferred from homology"/>
<dbReference type="AlphaFoldDB" id="A0A1M4UEI1"/>
<dbReference type="SUPFAM" id="SSF52540">
    <property type="entry name" value="P-loop containing nucleoside triphosphate hydrolases"/>
    <property type="match status" value="1"/>
</dbReference>
<evidence type="ECO:0000256" key="1">
    <source>
        <dbReference type="ARBA" id="ARBA00006611"/>
    </source>
</evidence>
<gene>
    <name evidence="3" type="ORF">SAMN02745158_00876</name>
</gene>
<dbReference type="InterPro" id="IPR001482">
    <property type="entry name" value="T2SS/T4SS_dom"/>
</dbReference>
<dbReference type="CDD" id="cd01131">
    <property type="entry name" value="PilT"/>
    <property type="match status" value="1"/>
</dbReference>
<sequence>MDVLELLGNATQKGASDIFIIAGLPLSYRINGVLIHEEQRLLPPDTEEIIRSIYKLADNREIRPFMETGDDDFSFSIKGMSRFRVSTYKQRGSLAAVVRIITFQLPNPTDLGIPANIIRLGQLSKGLVLITGPAGSGKSTTLACIVDAINNSLARHIMTLEDPLEFLHSHKKSIVSQREINTDTESYVTALRATLRQSPDVILLGEMRDYETINVAMTAAETGHLIISTLHTIGAANTIDRIIDVFPSNQQRQIAVQLSMCLQAVVTQQLVPATDGRLVPVFEIMKVTPAIRNMIRDNKVPQIEGLIYSSTTEDMISTDANLLRLYKDGVISKDTALSHASNAEMLKRKL</sequence>
<protein>
    <submittedName>
        <fullName evidence="3">Twitching motility protein PilT</fullName>
    </submittedName>
</protein>
<dbReference type="InterPro" id="IPR006321">
    <property type="entry name" value="PilT/PilU"/>
</dbReference>
<dbReference type="PANTHER" id="PTHR30486:SF16">
    <property type="entry name" value="TWITCHING MOTILITY PROTEIN PILT"/>
    <property type="match status" value="1"/>
</dbReference>
<dbReference type="Pfam" id="PF00437">
    <property type="entry name" value="T2SSE"/>
    <property type="match status" value="1"/>
</dbReference>
<reference evidence="3 4" key="1">
    <citation type="submission" date="2016-11" db="EMBL/GenBank/DDBJ databases">
        <authorList>
            <person name="Jaros S."/>
            <person name="Januszkiewicz K."/>
            <person name="Wedrychowicz H."/>
        </authorList>
    </citation>
    <scope>NUCLEOTIDE SEQUENCE [LARGE SCALE GENOMIC DNA]</scope>
    <source>
        <strain evidence="3 4">DSM 17459</strain>
    </source>
</reference>
<dbReference type="STRING" id="1122155.SAMN02745158_00876"/>
<dbReference type="PROSITE" id="PS00662">
    <property type="entry name" value="T2SP_E"/>
    <property type="match status" value="1"/>
</dbReference>
<dbReference type="SMART" id="SM00382">
    <property type="entry name" value="AAA"/>
    <property type="match status" value="1"/>
</dbReference>
<organism evidence="3 4">
    <name type="scientific">Lactonifactor longoviformis DSM 17459</name>
    <dbReference type="NCBI Taxonomy" id="1122155"/>
    <lineage>
        <taxon>Bacteria</taxon>
        <taxon>Bacillati</taxon>
        <taxon>Bacillota</taxon>
        <taxon>Clostridia</taxon>
        <taxon>Eubacteriales</taxon>
        <taxon>Clostridiaceae</taxon>
        <taxon>Lactonifactor</taxon>
    </lineage>
</organism>
<evidence type="ECO:0000259" key="2">
    <source>
        <dbReference type="PROSITE" id="PS00662"/>
    </source>
</evidence>
<keyword evidence="4" id="KW-1185">Reference proteome</keyword>
<dbReference type="InterPro" id="IPR027417">
    <property type="entry name" value="P-loop_NTPase"/>
</dbReference>
<dbReference type="GO" id="GO:0005524">
    <property type="term" value="F:ATP binding"/>
    <property type="evidence" value="ECO:0007669"/>
    <property type="project" value="InterPro"/>
</dbReference>
<dbReference type="Gene3D" id="3.40.50.300">
    <property type="entry name" value="P-loop containing nucleotide triphosphate hydrolases"/>
    <property type="match status" value="1"/>
</dbReference>
<dbReference type="GO" id="GO:0016887">
    <property type="term" value="F:ATP hydrolysis activity"/>
    <property type="evidence" value="ECO:0007669"/>
    <property type="project" value="InterPro"/>
</dbReference>
<dbReference type="RefSeq" id="WP_072849289.1">
    <property type="nucleotide sequence ID" value="NZ_FQVI01000002.1"/>
</dbReference>
<comment type="similarity">
    <text evidence="1">Belongs to the GSP E family.</text>
</comment>
<dbReference type="Proteomes" id="UP000184245">
    <property type="component" value="Unassembled WGS sequence"/>
</dbReference>
<evidence type="ECO:0000313" key="4">
    <source>
        <dbReference type="Proteomes" id="UP000184245"/>
    </source>
</evidence>
<dbReference type="InterPro" id="IPR050921">
    <property type="entry name" value="T4SS_GSP_E_ATPase"/>
</dbReference>
<dbReference type="InterPro" id="IPR003593">
    <property type="entry name" value="AAA+_ATPase"/>
</dbReference>